<dbReference type="GeneID" id="301327151"/>
<dbReference type="InterPro" id="IPR014300">
    <property type="entry name" value="RNA_pol_sigma-V"/>
</dbReference>
<evidence type="ECO:0000259" key="5">
    <source>
        <dbReference type="Pfam" id="PF04542"/>
    </source>
</evidence>
<evidence type="ECO:0000313" key="7">
    <source>
        <dbReference type="EMBL" id="MDQ0484574.1"/>
    </source>
</evidence>
<proteinExistence type="inferred from homology"/>
<dbReference type="InterPro" id="IPR014284">
    <property type="entry name" value="RNA_pol_sigma-70_dom"/>
</dbReference>
<dbReference type="InterPro" id="IPR007627">
    <property type="entry name" value="RNA_pol_sigma70_r2"/>
</dbReference>
<dbReference type="InterPro" id="IPR039425">
    <property type="entry name" value="RNA_pol_sigma-70-like"/>
</dbReference>
<keyword evidence="8" id="KW-1185">Reference proteome</keyword>
<dbReference type="InterPro" id="IPR013249">
    <property type="entry name" value="RNA_pol_sigma70_r4_t2"/>
</dbReference>
<dbReference type="Proteomes" id="UP001226720">
    <property type="component" value="Unassembled WGS sequence"/>
</dbReference>
<evidence type="ECO:0000256" key="4">
    <source>
        <dbReference type="ARBA" id="ARBA00023163"/>
    </source>
</evidence>
<dbReference type="SUPFAM" id="SSF88659">
    <property type="entry name" value="Sigma3 and sigma4 domains of RNA polymerase sigma factors"/>
    <property type="match status" value="1"/>
</dbReference>
<evidence type="ECO:0000256" key="3">
    <source>
        <dbReference type="ARBA" id="ARBA00023082"/>
    </source>
</evidence>
<dbReference type="EMBL" id="JAUSWM010000008">
    <property type="protein sequence ID" value="MDQ0484574.1"/>
    <property type="molecule type" value="Genomic_DNA"/>
</dbReference>
<keyword evidence="4" id="KW-0804">Transcription</keyword>
<dbReference type="PANTHER" id="PTHR43133:SF51">
    <property type="entry name" value="RNA POLYMERASE SIGMA FACTOR"/>
    <property type="match status" value="1"/>
</dbReference>
<gene>
    <name evidence="7" type="ORF">QO000_003558</name>
</gene>
<comment type="caution">
    <text evidence="7">The sequence shown here is derived from an EMBL/GenBank/DDBJ whole genome shotgun (WGS) entry which is preliminary data.</text>
</comment>
<feature type="domain" description="RNA polymerase sigma factor 70 region 4 type 2" evidence="6">
    <location>
        <begin position="112"/>
        <end position="162"/>
    </location>
</feature>
<name>A0ABU0K5K5_9BACL</name>
<evidence type="ECO:0000259" key="6">
    <source>
        <dbReference type="Pfam" id="PF08281"/>
    </source>
</evidence>
<dbReference type="PANTHER" id="PTHR43133">
    <property type="entry name" value="RNA POLYMERASE ECF-TYPE SIGMA FACTO"/>
    <property type="match status" value="1"/>
</dbReference>
<dbReference type="Pfam" id="PF08281">
    <property type="entry name" value="Sigma70_r4_2"/>
    <property type="match status" value="1"/>
</dbReference>
<dbReference type="InterPro" id="IPR036388">
    <property type="entry name" value="WH-like_DNA-bd_sf"/>
</dbReference>
<accession>A0ABU0K5K5</accession>
<dbReference type="Gene3D" id="1.10.10.10">
    <property type="entry name" value="Winged helix-like DNA-binding domain superfamily/Winged helix DNA-binding domain"/>
    <property type="match status" value="1"/>
</dbReference>
<keyword evidence="2" id="KW-0805">Transcription regulation</keyword>
<dbReference type="InterPro" id="IPR013324">
    <property type="entry name" value="RNA_pol_sigma_r3/r4-like"/>
</dbReference>
<dbReference type="NCBIfam" id="TIGR02937">
    <property type="entry name" value="sigma70-ECF"/>
    <property type="match status" value="1"/>
</dbReference>
<protein>
    <submittedName>
        <fullName evidence="7">RNA polymerase sigma-70 factor (ECF subfamily)</fullName>
    </submittedName>
</protein>
<keyword evidence="3" id="KW-0731">Sigma factor</keyword>
<evidence type="ECO:0000313" key="8">
    <source>
        <dbReference type="Proteomes" id="UP001226720"/>
    </source>
</evidence>
<dbReference type="Pfam" id="PF04542">
    <property type="entry name" value="Sigma70_r2"/>
    <property type="match status" value="1"/>
</dbReference>
<dbReference type="InterPro" id="IPR013325">
    <property type="entry name" value="RNA_pol_sigma_r2"/>
</dbReference>
<dbReference type="NCBIfam" id="TIGR02954">
    <property type="entry name" value="Sig70_famx3"/>
    <property type="match status" value="1"/>
</dbReference>
<evidence type="ECO:0000256" key="2">
    <source>
        <dbReference type="ARBA" id="ARBA00023015"/>
    </source>
</evidence>
<dbReference type="RefSeq" id="WP_301551619.1">
    <property type="nucleotide sequence ID" value="NZ_JAQRMZ010000004.1"/>
</dbReference>
<dbReference type="Gene3D" id="1.10.1740.10">
    <property type="match status" value="1"/>
</dbReference>
<dbReference type="CDD" id="cd06171">
    <property type="entry name" value="Sigma70_r4"/>
    <property type="match status" value="1"/>
</dbReference>
<dbReference type="SUPFAM" id="SSF88946">
    <property type="entry name" value="Sigma2 domain of RNA polymerase sigma factors"/>
    <property type="match status" value="1"/>
</dbReference>
<feature type="domain" description="RNA polymerase sigma-70 region 2" evidence="5">
    <location>
        <begin position="25"/>
        <end position="87"/>
    </location>
</feature>
<comment type="similarity">
    <text evidence="1">Belongs to the sigma-70 factor family. ECF subfamily.</text>
</comment>
<reference evidence="7" key="1">
    <citation type="submission" date="2023-07" db="EMBL/GenBank/DDBJ databases">
        <title>Genomic Encyclopedia of Type Strains, Phase IV (KMG-IV): sequencing the most valuable type-strain genomes for metagenomic binning, comparative biology and taxonomic classification.</title>
        <authorList>
            <person name="Goeker M."/>
        </authorList>
    </citation>
    <scope>NUCLEOTIDE SEQUENCE [LARGE SCALE GENOMIC DNA]</scope>
    <source>
        <strain evidence="7">JSM 076093</strain>
    </source>
</reference>
<organism evidence="7 8">
    <name type="scientific">Guptibacillus hwajinpoensis</name>
    <dbReference type="NCBI Taxonomy" id="208199"/>
    <lineage>
        <taxon>Bacteria</taxon>
        <taxon>Bacillati</taxon>
        <taxon>Bacillota</taxon>
        <taxon>Bacilli</taxon>
        <taxon>Bacillales</taxon>
        <taxon>Guptibacillaceae</taxon>
        <taxon>Guptibacillus</taxon>
    </lineage>
</organism>
<sequence length="177" mass="20430">MNEVKLVKKAKKGDKKAFETLLVLHKNQLYRTAFLYVQSREDALDVVQDTAFKSYLAIGTLKEEKYFLTWLTKILIRCAYDSLKKRKGEVALEKVTPILSKVDKSSDEVIDLANALNELKDHYRDVIVLFHYHDLSIKEVANVLKLPENTVKTYLHRGRKQLKTILEEAGSYEGKTL</sequence>
<evidence type="ECO:0000256" key="1">
    <source>
        <dbReference type="ARBA" id="ARBA00010641"/>
    </source>
</evidence>